<keyword evidence="2" id="KW-0378">Hydrolase</keyword>
<dbReference type="InterPro" id="IPR011650">
    <property type="entry name" value="Peptidase_M20_dimer"/>
</dbReference>
<dbReference type="Proteomes" id="UP001303473">
    <property type="component" value="Unassembled WGS sequence"/>
</dbReference>
<proteinExistence type="inferred from homology"/>
<evidence type="ECO:0000259" key="3">
    <source>
        <dbReference type="Pfam" id="PF07687"/>
    </source>
</evidence>
<reference evidence="5" key="1">
    <citation type="journal article" date="2023" name="Mol. Phylogenet. Evol.">
        <title>Genome-scale phylogeny and comparative genomics of the fungal order Sordariales.</title>
        <authorList>
            <person name="Hensen N."/>
            <person name="Bonometti L."/>
            <person name="Westerberg I."/>
            <person name="Brannstrom I.O."/>
            <person name="Guillou S."/>
            <person name="Cros-Aarteil S."/>
            <person name="Calhoun S."/>
            <person name="Haridas S."/>
            <person name="Kuo A."/>
            <person name="Mondo S."/>
            <person name="Pangilinan J."/>
            <person name="Riley R."/>
            <person name="LaButti K."/>
            <person name="Andreopoulos B."/>
            <person name="Lipzen A."/>
            <person name="Chen C."/>
            <person name="Yan M."/>
            <person name="Daum C."/>
            <person name="Ng V."/>
            <person name="Clum A."/>
            <person name="Steindorff A."/>
            <person name="Ohm R.A."/>
            <person name="Martin F."/>
            <person name="Silar P."/>
            <person name="Natvig D.O."/>
            <person name="Lalanne C."/>
            <person name="Gautier V."/>
            <person name="Ament-Velasquez S.L."/>
            <person name="Kruys A."/>
            <person name="Hutchinson M.I."/>
            <person name="Powell A.J."/>
            <person name="Barry K."/>
            <person name="Miller A.N."/>
            <person name="Grigoriev I.V."/>
            <person name="Debuchy R."/>
            <person name="Gladieux P."/>
            <person name="Hiltunen Thoren M."/>
            <person name="Johannesson H."/>
        </authorList>
    </citation>
    <scope>NUCLEOTIDE SEQUENCE [LARGE SCALE GENOMIC DNA]</scope>
    <source>
        <strain evidence="5">CBS 340.73</strain>
    </source>
</reference>
<dbReference type="CDD" id="cd03884">
    <property type="entry name" value="M20_bAS"/>
    <property type="match status" value="1"/>
</dbReference>
<comment type="similarity">
    <text evidence="1">Belongs to the peptidase M20A family.</text>
</comment>
<dbReference type="AlphaFoldDB" id="A0AAN6MVL7"/>
<dbReference type="InterPro" id="IPR002933">
    <property type="entry name" value="Peptidase_M20"/>
</dbReference>
<gene>
    <name evidence="4" type="ORF">QBC46DRAFT_274121</name>
</gene>
<sequence length="479" mass="52222">MNNPIVIRLLSQRSSQQCKRGFRCYPIRSFTSTRTHRQIRNWESDEAALQRLKVNQGRLMDELHHTCQWGTGKPWGVAATETGMSRLALSDADKQARDWFVETTQSLGCSVQVDAMGNIFAIRPGREDGPPTCAGSHLDTQPSGGRYDGILGILAGVEMLKVLKDHNVQTAYPVGVVNWTNEEGARFPISMVSSGVWAGEIPLDRAHNLQEVGGGTATMKSELERIGFLGSLPASYKAMPLAAHFELHIEQGPILEAEKQKIGVVKGVQAYRWYTVEVTGREAHTGTTPFSSRGDAMLAAARMIALSHDSARKHSALASTGILTLTPGSVNTIPGAVRFSLDVRAPLDSTVEALEKEFKEQFAKIVSKESTGGLAVEVNWQTDSVSPAIHFHEDCITAVREAAVSVTGKEALVRDMVSGAGHDSVYASRHCPTSMIFVPSRNGISHNPEEYTNPEDCAIGAEVLLQSVLRYDRQRAFKA</sequence>
<dbReference type="PANTHER" id="PTHR32494:SF5">
    <property type="entry name" value="ALLANTOATE AMIDOHYDROLASE"/>
    <property type="match status" value="1"/>
</dbReference>
<dbReference type="EMBL" id="MU854008">
    <property type="protein sequence ID" value="KAK3934285.1"/>
    <property type="molecule type" value="Genomic_DNA"/>
</dbReference>
<dbReference type="SUPFAM" id="SSF53187">
    <property type="entry name" value="Zn-dependent exopeptidases"/>
    <property type="match status" value="1"/>
</dbReference>
<dbReference type="NCBIfam" id="TIGR01879">
    <property type="entry name" value="hydantase"/>
    <property type="match status" value="1"/>
</dbReference>
<organism evidence="4 5">
    <name type="scientific">Diplogelasinospora grovesii</name>
    <dbReference type="NCBI Taxonomy" id="303347"/>
    <lineage>
        <taxon>Eukaryota</taxon>
        <taxon>Fungi</taxon>
        <taxon>Dikarya</taxon>
        <taxon>Ascomycota</taxon>
        <taxon>Pezizomycotina</taxon>
        <taxon>Sordariomycetes</taxon>
        <taxon>Sordariomycetidae</taxon>
        <taxon>Sordariales</taxon>
        <taxon>Diplogelasinosporaceae</taxon>
        <taxon>Diplogelasinospora</taxon>
    </lineage>
</organism>
<dbReference type="Gene3D" id="3.40.630.10">
    <property type="entry name" value="Zn peptidases"/>
    <property type="match status" value="1"/>
</dbReference>
<evidence type="ECO:0000256" key="1">
    <source>
        <dbReference type="ARBA" id="ARBA00006247"/>
    </source>
</evidence>
<dbReference type="Pfam" id="PF07687">
    <property type="entry name" value="M20_dimer"/>
    <property type="match status" value="1"/>
</dbReference>
<dbReference type="PANTHER" id="PTHR32494">
    <property type="entry name" value="ALLANTOATE DEIMINASE-RELATED"/>
    <property type="match status" value="1"/>
</dbReference>
<feature type="domain" description="Peptidase M20 dimerisation" evidence="3">
    <location>
        <begin position="272"/>
        <end position="365"/>
    </location>
</feature>
<accession>A0AAN6MVL7</accession>
<name>A0AAN6MVL7_9PEZI</name>
<evidence type="ECO:0000313" key="5">
    <source>
        <dbReference type="Proteomes" id="UP001303473"/>
    </source>
</evidence>
<dbReference type="Gene3D" id="3.30.70.360">
    <property type="match status" value="1"/>
</dbReference>
<evidence type="ECO:0000256" key="2">
    <source>
        <dbReference type="ARBA" id="ARBA00022801"/>
    </source>
</evidence>
<comment type="caution">
    <text evidence="4">The sequence shown here is derived from an EMBL/GenBank/DDBJ whole genome shotgun (WGS) entry which is preliminary data.</text>
</comment>
<dbReference type="GO" id="GO:0016813">
    <property type="term" value="F:hydrolase activity, acting on carbon-nitrogen (but not peptide) bonds, in linear amidines"/>
    <property type="evidence" value="ECO:0007669"/>
    <property type="project" value="InterPro"/>
</dbReference>
<dbReference type="InterPro" id="IPR036264">
    <property type="entry name" value="Bact_exopeptidase_dim_dom"/>
</dbReference>
<protein>
    <submittedName>
        <fullName evidence="4">Amidase</fullName>
    </submittedName>
</protein>
<dbReference type="Pfam" id="PF01546">
    <property type="entry name" value="Peptidase_M20"/>
    <property type="match status" value="1"/>
</dbReference>
<keyword evidence="5" id="KW-1185">Reference proteome</keyword>
<evidence type="ECO:0000313" key="4">
    <source>
        <dbReference type="EMBL" id="KAK3934285.1"/>
    </source>
</evidence>
<dbReference type="SUPFAM" id="SSF55031">
    <property type="entry name" value="Bacterial exopeptidase dimerisation domain"/>
    <property type="match status" value="1"/>
</dbReference>
<dbReference type="InterPro" id="IPR010158">
    <property type="entry name" value="Amidase_Cbmase"/>
</dbReference>